<keyword evidence="1" id="KW-0378">Hydrolase</keyword>
<evidence type="ECO:0000313" key="2">
    <source>
        <dbReference type="Proteomes" id="UP001556098"/>
    </source>
</evidence>
<keyword evidence="2" id="KW-1185">Reference proteome</keyword>
<dbReference type="CDD" id="cd00586">
    <property type="entry name" value="4HBT"/>
    <property type="match status" value="1"/>
</dbReference>
<dbReference type="EC" id="3.1.2.-" evidence="1"/>
<comment type="caution">
    <text evidence="1">The sequence shown here is derived from an EMBL/GenBank/DDBJ whole genome shotgun (WGS) entry which is preliminary data.</text>
</comment>
<dbReference type="GO" id="GO:0016787">
    <property type="term" value="F:hydrolase activity"/>
    <property type="evidence" value="ECO:0007669"/>
    <property type="project" value="UniProtKB-KW"/>
</dbReference>
<accession>A0ABV3RTE9</accession>
<dbReference type="Pfam" id="PF13279">
    <property type="entry name" value="4HBT_2"/>
    <property type="match status" value="1"/>
</dbReference>
<dbReference type="SUPFAM" id="SSF54637">
    <property type="entry name" value="Thioesterase/thiol ester dehydrase-isomerase"/>
    <property type="match status" value="1"/>
</dbReference>
<dbReference type="RefSeq" id="WP_367879980.1">
    <property type="nucleotide sequence ID" value="NZ_JBFNXX010000042.1"/>
</dbReference>
<proteinExistence type="predicted"/>
<dbReference type="EMBL" id="JBFNXX010000042">
    <property type="protein sequence ID" value="MEW9922282.1"/>
    <property type="molecule type" value="Genomic_DNA"/>
</dbReference>
<protein>
    <submittedName>
        <fullName evidence="1">Acyl-CoA thioesterase</fullName>
        <ecNumber evidence="1">3.1.2.-</ecNumber>
    </submittedName>
</protein>
<dbReference type="Proteomes" id="UP001556098">
    <property type="component" value="Unassembled WGS sequence"/>
</dbReference>
<sequence length="136" mass="15309">MRFTMPQKVKFKHCDPAGIVFYPRYFEMINDCVEAFFDEGLEVPFEEVHRNGGVPTAEISVQFTAPSRHGDRLELSLTPTRLGRSSLGIRTEATCDGERRFVATSTLVLIDGQGKSTPWPDHLRAKLRGWIQQAAA</sequence>
<reference evidence="1 2" key="1">
    <citation type="submission" date="2024-07" db="EMBL/GenBank/DDBJ databases">
        <title>Marimonas sp.nov., isolated from tidal-flat sediment.</title>
        <authorList>
            <person name="Jayan J.N."/>
            <person name="Lee S.S."/>
        </authorList>
    </citation>
    <scope>NUCLEOTIDE SEQUENCE [LARGE SCALE GENOMIC DNA]</scope>
    <source>
        <strain evidence="1 2">MJW-29</strain>
    </source>
</reference>
<evidence type="ECO:0000313" key="1">
    <source>
        <dbReference type="EMBL" id="MEW9922282.1"/>
    </source>
</evidence>
<name>A0ABV3RTE9_9RHOB</name>
<gene>
    <name evidence="1" type="ORF">AB2B41_22010</name>
</gene>
<dbReference type="InterPro" id="IPR029069">
    <property type="entry name" value="HotDog_dom_sf"/>
</dbReference>
<dbReference type="Gene3D" id="3.10.129.10">
    <property type="entry name" value="Hotdog Thioesterase"/>
    <property type="match status" value="1"/>
</dbReference>
<organism evidence="1 2">
    <name type="scientific">Sulfitobacter sediminis</name>
    <dbReference type="NCBI Taxonomy" id="3234186"/>
    <lineage>
        <taxon>Bacteria</taxon>
        <taxon>Pseudomonadati</taxon>
        <taxon>Pseudomonadota</taxon>
        <taxon>Alphaproteobacteria</taxon>
        <taxon>Rhodobacterales</taxon>
        <taxon>Roseobacteraceae</taxon>
        <taxon>Sulfitobacter</taxon>
    </lineage>
</organism>